<reference evidence="1 2" key="1">
    <citation type="journal article" date="2020" name="Mol. Biol. Evol.">
        <title>Distinct Expression and Methylation Patterns for Genes with Different Fates following a Single Whole-Genome Duplication in Flowering Plants.</title>
        <authorList>
            <person name="Shi T."/>
            <person name="Rahmani R.S."/>
            <person name="Gugger P.F."/>
            <person name="Wang M."/>
            <person name="Li H."/>
            <person name="Zhang Y."/>
            <person name="Li Z."/>
            <person name="Wang Q."/>
            <person name="Van de Peer Y."/>
            <person name="Marchal K."/>
            <person name="Chen J."/>
        </authorList>
    </citation>
    <scope>NUCLEOTIDE SEQUENCE [LARGE SCALE GENOMIC DNA]</scope>
    <source>
        <tissue evidence="1">Leaf</tissue>
    </source>
</reference>
<gene>
    <name evidence="1" type="ORF">HUJ06_007780</name>
</gene>
<organism evidence="1 2">
    <name type="scientific">Nelumbo nucifera</name>
    <name type="common">Sacred lotus</name>
    <dbReference type="NCBI Taxonomy" id="4432"/>
    <lineage>
        <taxon>Eukaryota</taxon>
        <taxon>Viridiplantae</taxon>
        <taxon>Streptophyta</taxon>
        <taxon>Embryophyta</taxon>
        <taxon>Tracheophyta</taxon>
        <taxon>Spermatophyta</taxon>
        <taxon>Magnoliopsida</taxon>
        <taxon>Proteales</taxon>
        <taxon>Nelumbonaceae</taxon>
        <taxon>Nelumbo</taxon>
    </lineage>
</organism>
<evidence type="ECO:0000313" key="1">
    <source>
        <dbReference type="EMBL" id="DAD37139.1"/>
    </source>
</evidence>
<dbReference type="AlphaFoldDB" id="A0A822Z0W8"/>
<name>A0A822Z0W8_NELNU</name>
<proteinExistence type="predicted"/>
<accession>A0A822Z0W8</accession>
<comment type="caution">
    <text evidence="1">The sequence shown here is derived from an EMBL/GenBank/DDBJ whole genome shotgun (WGS) entry which is preliminary data.</text>
</comment>
<dbReference type="EMBL" id="DUZY01000004">
    <property type="protein sequence ID" value="DAD37139.1"/>
    <property type="molecule type" value="Genomic_DNA"/>
</dbReference>
<evidence type="ECO:0000313" key="2">
    <source>
        <dbReference type="Proteomes" id="UP000607653"/>
    </source>
</evidence>
<protein>
    <submittedName>
        <fullName evidence="1">Uncharacterized protein</fullName>
    </submittedName>
</protein>
<keyword evidence="2" id="KW-1185">Reference proteome</keyword>
<dbReference type="Proteomes" id="UP000607653">
    <property type="component" value="Unassembled WGS sequence"/>
</dbReference>
<sequence length="198" mass="22023">MGLLEMGLLTSLALRPPPDPLPSWFNKNVVCEFHQGLSHWTNNCCALKNAIQDLIDKNQITIPGLTNQQQSNITTNPLPKHQVGTLQAQADGPTIGPTKLIRLIQPVNFIPMVLVSSKVLDPTSLIRPIKKEEKKPMESRDVAIVFQQMGPTFDPTKFISKIQPEENVNMVLPIVIKAFFYVSGPITFDELVGNTKDK</sequence>